<dbReference type="Proteomes" id="UP001497525">
    <property type="component" value="Unassembled WGS sequence"/>
</dbReference>
<evidence type="ECO:0000313" key="1">
    <source>
        <dbReference type="EMBL" id="CAL5138891.1"/>
    </source>
</evidence>
<dbReference type="PANTHER" id="PTHR21615:SF2">
    <property type="entry name" value="CYCLIN N-TERMINAL DOMAIN-CONTAINING PROTEIN 1"/>
    <property type="match status" value="1"/>
</dbReference>
<dbReference type="GO" id="GO:0007131">
    <property type="term" value="P:reciprocal meiotic recombination"/>
    <property type="evidence" value="ECO:0007669"/>
    <property type="project" value="TreeGrafter"/>
</dbReference>
<evidence type="ECO:0008006" key="3">
    <source>
        <dbReference type="Google" id="ProtNLM"/>
    </source>
</evidence>
<sequence>MDGPSKDELRSWIHHSELSSRIHYRGGNPIASPYYNHSVCSFIFQLCEQLKTPDGVASKTIEYYNRYMHSSLVKTLDFPLQLTVKLPFSDRKREFVRLIAILQIATKIVYRHKILKLAEAQKILRKFGYASEGEEVLSVELKAVYTLQSCLNLRTLEDCVDYLATLLETPLTDSQLALKTDLLFFSYCAMPYLVHCFCKLRLHVDSEFKFLLFLGSVIILSVLLLSCKSDDLTHLLQVLKVFVSFESSDILQFVYLVLKVI</sequence>
<proteinExistence type="predicted"/>
<organism evidence="1 2">
    <name type="scientific">Calicophoron daubneyi</name>
    <name type="common">Rumen fluke</name>
    <name type="synonym">Paramphistomum daubneyi</name>
    <dbReference type="NCBI Taxonomy" id="300641"/>
    <lineage>
        <taxon>Eukaryota</taxon>
        <taxon>Metazoa</taxon>
        <taxon>Spiralia</taxon>
        <taxon>Lophotrochozoa</taxon>
        <taxon>Platyhelminthes</taxon>
        <taxon>Trematoda</taxon>
        <taxon>Digenea</taxon>
        <taxon>Plagiorchiida</taxon>
        <taxon>Pronocephalata</taxon>
        <taxon>Paramphistomoidea</taxon>
        <taxon>Paramphistomidae</taxon>
        <taxon>Calicophoron</taxon>
    </lineage>
</organism>
<dbReference type="PANTHER" id="PTHR21615">
    <property type="entry name" value="CYCLIN N-TERMINAL DOMAIN-CONTAINING PROTEIN 1"/>
    <property type="match status" value="1"/>
</dbReference>
<reference evidence="1" key="1">
    <citation type="submission" date="2024-06" db="EMBL/GenBank/DDBJ databases">
        <authorList>
            <person name="Liu X."/>
            <person name="Lenzi L."/>
            <person name="Haldenby T S."/>
            <person name="Uol C."/>
        </authorList>
    </citation>
    <scope>NUCLEOTIDE SEQUENCE</scope>
</reference>
<protein>
    <recommendedName>
        <fullName evidence="3">Cyclin N-terminal domain-containing protein</fullName>
    </recommendedName>
</protein>
<dbReference type="EMBL" id="CAXLJL010000545">
    <property type="protein sequence ID" value="CAL5138891.1"/>
    <property type="molecule type" value="Genomic_DNA"/>
</dbReference>
<evidence type="ECO:0000313" key="2">
    <source>
        <dbReference type="Proteomes" id="UP001497525"/>
    </source>
</evidence>
<comment type="caution">
    <text evidence="1">The sequence shown here is derived from an EMBL/GenBank/DDBJ whole genome shotgun (WGS) entry which is preliminary data.</text>
</comment>
<accession>A0AAV2TPT9</accession>
<name>A0AAV2TPT9_CALDB</name>
<dbReference type="Gene3D" id="1.10.472.10">
    <property type="entry name" value="Cyclin-like"/>
    <property type="match status" value="1"/>
</dbReference>
<gene>
    <name evidence="1" type="ORF">CDAUBV1_LOCUS13750</name>
</gene>
<dbReference type="GO" id="GO:0035861">
    <property type="term" value="C:site of double-strand break"/>
    <property type="evidence" value="ECO:0007669"/>
    <property type="project" value="TreeGrafter"/>
</dbReference>
<dbReference type="AlphaFoldDB" id="A0AAV2TPT9"/>